<dbReference type="PANTHER" id="PTHR43792">
    <property type="entry name" value="GNAT FAMILY, PUTATIVE (AFU_ORTHOLOGUE AFUA_3G00765)-RELATED-RELATED"/>
    <property type="match status" value="1"/>
</dbReference>
<accession>A0AA41PX91</accession>
<dbReference type="RefSeq" id="WP_235051734.1">
    <property type="nucleotide sequence ID" value="NZ_JAKFHA010000004.1"/>
</dbReference>
<dbReference type="GO" id="GO:0016747">
    <property type="term" value="F:acyltransferase activity, transferring groups other than amino-acyl groups"/>
    <property type="evidence" value="ECO:0007669"/>
    <property type="project" value="InterPro"/>
</dbReference>
<dbReference type="AlphaFoldDB" id="A0AA41PX91"/>
<comment type="caution">
    <text evidence="2">The sequence shown here is derived from an EMBL/GenBank/DDBJ whole genome shotgun (WGS) entry which is preliminary data.</text>
</comment>
<keyword evidence="3" id="KW-1185">Reference proteome</keyword>
<dbReference type="InterPro" id="IPR051531">
    <property type="entry name" value="N-acetyltransferase"/>
</dbReference>
<dbReference type="SUPFAM" id="SSF55729">
    <property type="entry name" value="Acyl-CoA N-acyltransferases (Nat)"/>
    <property type="match status" value="1"/>
</dbReference>
<dbReference type="Gene3D" id="3.40.630.30">
    <property type="match status" value="1"/>
</dbReference>
<protein>
    <submittedName>
        <fullName evidence="2">GNAT family N-acetyltransferase</fullName>
    </submittedName>
</protein>
<dbReference type="Pfam" id="PF13302">
    <property type="entry name" value="Acetyltransf_3"/>
    <property type="match status" value="1"/>
</dbReference>
<organism evidence="2 3">
    <name type="scientific">Yinghuangia soli</name>
    <dbReference type="NCBI Taxonomy" id="2908204"/>
    <lineage>
        <taxon>Bacteria</taxon>
        <taxon>Bacillati</taxon>
        <taxon>Actinomycetota</taxon>
        <taxon>Actinomycetes</taxon>
        <taxon>Kitasatosporales</taxon>
        <taxon>Streptomycetaceae</taxon>
        <taxon>Yinghuangia</taxon>
    </lineage>
</organism>
<evidence type="ECO:0000259" key="1">
    <source>
        <dbReference type="Pfam" id="PF13302"/>
    </source>
</evidence>
<name>A0AA41PX91_9ACTN</name>
<sequence>MTSPTPAPGAQPPPMPFPSGAIRLAGSGLVLREWAEADLDVMAAVFDNPEVDRFTPLPSPFDHAAAVDRYTRARADRAAGQRLCLAITEASAADPEVPGGPPVGEVLVFHDKHFPGGAEMGYGIGTAYRGRGFASRSLRLMVDFAYGTLGFERVVLRIVQDNHASNAVAKATGFVPDGNEPIIEMTKGREHVLTTWVHQRV</sequence>
<dbReference type="EMBL" id="JAKFHA010000004">
    <property type="protein sequence ID" value="MCF2527573.1"/>
    <property type="molecule type" value="Genomic_DNA"/>
</dbReference>
<dbReference type="InterPro" id="IPR016181">
    <property type="entry name" value="Acyl_CoA_acyltransferase"/>
</dbReference>
<feature type="domain" description="N-acetyltransferase" evidence="1">
    <location>
        <begin position="29"/>
        <end position="175"/>
    </location>
</feature>
<dbReference type="InterPro" id="IPR000182">
    <property type="entry name" value="GNAT_dom"/>
</dbReference>
<proteinExistence type="predicted"/>
<dbReference type="Proteomes" id="UP001165378">
    <property type="component" value="Unassembled WGS sequence"/>
</dbReference>
<evidence type="ECO:0000313" key="2">
    <source>
        <dbReference type="EMBL" id="MCF2527573.1"/>
    </source>
</evidence>
<reference evidence="2" key="1">
    <citation type="submission" date="2022-01" db="EMBL/GenBank/DDBJ databases">
        <title>Genome-Based Taxonomic Classification of the Phylum Actinobacteria.</title>
        <authorList>
            <person name="Gao Y."/>
        </authorList>
    </citation>
    <scope>NUCLEOTIDE SEQUENCE</scope>
    <source>
        <strain evidence="2">KLBMP 8922</strain>
    </source>
</reference>
<evidence type="ECO:0000313" key="3">
    <source>
        <dbReference type="Proteomes" id="UP001165378"/>
    </source>
</evidence>
<gene>
    <name evidence="2" type="ORF">LZ495_10150</name>
</gene>